<dbReference type="InterPro" id="IPR043502">
    <property type="entry name" value="DNA/RNA_pol_sf"/>
</dbReference>
<dbReference type="InterPro" id="IPR036397">
    <property type="entry name" value="RNaseH_sf"/>
</dbReference>
<dbReference type="GO" id="GO:0003676">
    <property type="term" value="F:nucleic acid binding"/>
    <property type="evidence" value="ECO:0007669"/>
    <property type="project" value="InterPro"/>
</dbReference>
<dbReference type="PANTHER" id="PTHR33116">
    <property type="entry name" value="REVERSE TRANSCRIPTASE ZINC-BINDING DOMAIN-CONTAINING PROTEIN-RELATED-RELATED"/>
    <property type="match status" value="1"/>
</dbReference>
<proteinExistence type="predicted"/>
<accession>A0AAW2TYG9</accession>
<sequence length="1012" mass="114626">MIVMSWNCQGIGAPWTVQSLRDMVRSFNPDLVFLMETKCNSRRFDTIKRMIDMHGLTVDPVGRSGGLALLWKKSVIVSIQSYSNRHIDASVQIDDQQQTWRFSGIYGEPETSNRKKTWELLARLKAQAIRPWLCIGDFNEILDDSEKDGGNTRPYGKRKTFVPHWNLMDYLILALTGILTHGATGKNFRTQSAKGSTEHVLMITGSICSLMLRNIRKPFRFEAAWMGHEDCDQIIEQSWRGGSGSVTENSFLSHLHKCRTELKVWNSKVRSVSLKKRIETLELKLTNLRRGQISAESKLEEHKTLKVIEELTIREEGYWKQRGKKHWLKLGDKNTSFFHIAASDRRKKNLISRLKDSNNRVVKDKKGMQRLIEQYFGEVFRSCHPCLEDMEQAFVPGRLISDNILIAFEINHFLRTRYGGGKHYAAIKLDISKAYDKVEWCFLEKMLARLGFDQRFISLIMQCVTSVSYSFLLNGNEFGSLSPSRGLRQGDPLSPYLFLLCTEAFSSLIKNAEQMGMIKGVSICRQAPSISHLLFADDTQLYCEASHPSITSVKDILDTYARASGQMINYNKSSMVLSKNSPDNLKDELPALLGLQISEQHERYLGLPSVVGRSKRGVFSYIRDRVWQRIKGNRKCEGGLGFRSLKAFNMAMLAKQLWRLITKPQCLLSQLEVDGQLVRVLLSKYGKIRGCLAQALFRPITLPPEGLEDATVAAMIDPDTKEWDRHIIENIFIPEDQELILKIPLGRESLADSRCWHYSQNGLFSVRSAYLLAAAALHSHSPSNRSDSYVHNRWKLIWTVKLPPKKLIDYGTHLNESSTDSHKSTDILGGFQGSKHYPNSTTSSTHGQTKEMDCPEDGIKKINFDGAVHNGGCEVGIGVVARNSSGSVLAWTSRKYHRHVDGEIAEALAAREAVDLTLRYGWNRVWIEGDCLSLINKINSSKTDNSYTNPLVQDIKRTSSFCSILAFSYVSRSYNTIAHKLATRAGAPLYSSRCFSPAEADLFGLLEADFHF</sequence>
<dbReference type="InterPro" id="IPR005135">
    <property type="entry name" value="Endo/exonuclease/phosphatase"/>
</dbReference>
<dbReference type="PROSITE" id="PS50878">
    <property type="entry name" value="RT_POL"/>
    <property type="match status" value="1"/>
</dbReference>
<dbReference type="InterPro" id="IPR002156">
    <property type="entry name" value="RNaseH_domain"/>
</dbReference>
<organism evidence="2">
    <name type="scientific">Sesamum radiatum</name>
    <name type="common">Black benniseed</name>
    <dbReference type="NCBI Taxonomy" id="300843"/>
    <lineage>
        <taxon>Eukaryota</taxon>
        <taxon>Viridiplantae</taxon>
        <taxon>Streptophyta</taxon>
        <taxon>Embryophyta</taxon>
        <taxon>Tracheophyta</taxon>
        <taxon>Spermatophyta</taxon>
        <taxon>Magnoliopsida</taxon>
        <taxon>eudicotyledons</taxon>
        <taxon>Gunneridae</taxon>
        <taxon>Pentapetalae</taxon>
        <taxon>asterids</taxon>
        <taxon>lamiids</taxon>
        <taxon>Lamiales</taxon>
        <taxon>Pedaliaceae</taxon>
        <taxon>Sesamum</taxon>
    </lineage>
</organism>
<dbReference type="Gene3D" id="3.60.10.10">
    <property type="entry name" value="Endonuclease/exonuclease/phosphatase"/>
    <property type="match status" value="1"/>
</dbReference>
<reference evidence="2" key="1">
    <citation type="submission" date="2020-06" db="EMBL/GenBank/DDBJ databases">
        <authorList>
            <person name="Li T."/>
            <person name="Hu X."/>
            <person name="Zhang T."/>
            <person name="Song X."/>
            <person name="Zhang H."/>
            <person name="Dai N."/>
            <person name="Sheng W."/>
            <person name="Hou X."/>
            <person name="Wei L."/>
        </authorList>
    </citation>
    <scope>NUCLEOTIDE SEQUENCE</scope>
    <source>
        <strain evidence="2">G02</strain>
        <tissue evidence="2">Leaf</tissue>
    </source>
</reference>
<feature type="domain" description="Reverse transcriptase" evidence="1">
    <location>
        <begin position="312"/>
        <end position="597"/>
    </location>
</feature>
<dbReference type="PANTHER" id="PTHR33116:SF86">
    <property type="entry name" value="REVERSE TRANSCRIPTASE DOMAIN-CONTAINING PROTEIN"/>
    <property type="match status" value="1"/>
</dbReference>
<dbReference type="SUPFAM" id="SSF56219">
    <property type="entry name" value="DNase I-like"/>
    <property type="match status" value="1"/>
</dbReference>
<dbReference type="InterPro" id="IPR000477">
    <property type="entry name" value="RT_dom"/>
</dbReference>
<dbReference type="CDD" id="cd06222">
    <property type="entry name" value="RNase_H_like"/>
    <property type="match status" value="1"/>
</dbReference>
<dbReference type="InterPro" id="IPR036691">
    <property type="entry name" value="Endo/exonu/phosph_ase_sf"/>
</dbReference>
<reference evidence="2" key="2">
    <citation type="journal article" date="2024" name="Plant">
        <title>Genomic evolution and insights into agronomic trait innovations of Sesamum species.</title>
        <authorList>
            <person name="Miao H."/>
            <person name="Wang L."/>
            <person name="Qu L."/>
            <person name="Liu H."/>
            <person name="Sun Y."/>
            <person name="Le M."/>
            <person name="Wang Q."/>
            <person name="Wei S."/>
            <person name="Zheng Y."/>
            <person name="Lin W."/>
            <person name="Duan Y."/>
            <person name="Cao H."/>
            <person name="Xiong S."/>
            <person name="Wang X."/>
            <person name="Wei L."/>
            <person name="Li C."/>
            <person name="Ma Q."/>
            <person name="Ju M."/>
            <person name="Zhao R."/>
            <person name="Li G."/>
            <person name="Mu C."/>
            <person name="Tian Q."/>
            <person name="Mei H."/>
            <person name="Zhang T."/>
            <person name="Gao T."/>
            <person name="Zhang H."/>
        </authorList>
    </citation>
    <scope>NUCLEOTIDE SEQUENCE</scope>
    <source>
        <strain evidence="2">G02</strain>
    </source>
</reference>
<name>A0AAW2TYG9_SESRA</name>
<dbReference type="Pfam" id="PF13456">
    <property type="entry name" value="RVT_3"/>
    <property type="match status" value="1"/>
</dbReference>
<protein>
    <submittedName>
        <fullName evidence="2">Mitochondrial protein</fullName>
    </submittedName>
</protein>
<dbReference type="SUPFAM" id="SSF56672">
    <property type="entry name" value="DNA/RNA polymerases"/>
    <property type="match status" value="1"/>
</dbReference>
<dbReference type="Pfam" id="PF00078">
    <property type="entry name" value="RVT_1"/>
    <property type="match status" value="1"/>
</dbReference>
<dbReference type="InterPro" id="IPR012337">
    <property type="entry name" value="RNaseH-like_sf"/>
</dbReference>
<dbReference type="SUPFAM" id="SSF53098">
    <property type="entry name" value="Ribonuclease H-like"/>
    <property type="match status" value="1"/>
</dbReference>
<dbReference type="GO" id="GO:0004523">
    <property type="term" value="F:RNA-DNA hybrid ribonuclease activity"/>
    <property type="evidence" value="ECO:0007669"/>
    <property type="project" value="InterPro"/>
</dbReference>
<comment type="caution">
    <text evidence="2">The sequence shown here is derived from an EMBL/GenBank/DDBJ whole genome shotgun (WGS) entry which is preliminary data.</text>
</comment>
<evidence type="ECO:0000259" key="1">
    <source>
        <dbReference type="PROSITE" id="PS50878"/>
    </source>
</evidence>
<dbReference type="Gene3D" id="3.30.420.10">
    <property type="entry name" value="Ribonuclease H-like superfamily/Ribonuclease H"/>
    <property type="match status" value="1"/>
</dbReference>
<dbReference type="AlphaFoldDB" id="A0AAW2TYG9"/>
<dbReference type="Pfam" id="PF03372">
    <property type="entry name" value="Exo_endo_phos"/>
    <property type="match status" value="1"/>
</dbReference>
<dbReference type="EMBL" id="JACGWJ010000007">
    <property type="protein sequence ID" value="KAL0408431.1"/>
    <property type="molecule type" value="Genomic_DNA"/>
</dbReference>
<evidence type="ECO:0000313" key="2">
    <source>
        <dbReference type="EMBL" id="KAL0408431.1"/>
    </source>
</evidence>
<dbReference type="InterPro" id="IPR044730">
    <property type="entry name" value="RNase_H-like_dom_plant"/>
</dbReference>
<dbReference type="CDD" id="cd01650">
    <property type="entry name" value="RT_nLTR_like"/>
    <property type="match status" value="1"/>
</dbReference>
<gene>
    <name evidence="2" type="ORF">Sradi_1777500</name>
</gene>